<comment type="pathway">
    <text evidence="2">Amino-acid biosynthesis; L-serine biosynthesis; L-serine from 3-phospho-D-glycerate: step 3/3.</text>
</comment>
<evidence type="ECO:0000256" key="8">
    <source>
        <dbReference type="ARBA" id="ARBA00022842"/>
    </source>
</evidence>
<evidence type="ECO:0000256" key="7">
    <source>
        <dbReference type="ARBA" id="ARBA00022801"/>
    </source>
</evidence>
<feature type="active site" description="Proton donor" evidence="13">
    <location>
        <position position="7"/>
    </location>
</feature>
<evidence type="ECO:0000313" key="15">
    <source>
        <dbReference type="Proteomes" id="UP000824151"/>
    </source>
</evidence>
<evidence type="ECO:0000256" key="12">
    <source>
        <dbReference type="ARBA" id="ARBA00048523"/>
    </source>
</evidence>
<reference evidence="14" key="1">
    <citation type="journal article" date="2021" name="PeerJ">
        <title>Extensive microbial diversity within the chicken gut microbiome revealed by metagenomics and culture.</title>
        <authorList>
            <person name="Gilroy R."/>
            <person name="Ravi A."/>
            <person name="Getino M."/>
            <person name="Pursley I."/>
            <person name="Horton D.L."/>
            <person name="Alikhan N.F."/>
            <person name="Baker D."/>
            <person name="Gharbi K."/>
            <person name="Hall N."/>
            <person name="Watson M."/>
            <person name="Adriaenssens E.M."/>
            <person name="Foster-Nyarko E."/>
            <person name="Jarju S."/>
            <person name="Secka A."/>
            <person name="Antonio M."/>
            <person name="Oren A."/>
            <person name="Chaudhuri R.R."/>
            <person name="La Ragione R."/>
            <person name="Hildebrand F."/>
            <person name="Pallen M.J."/>
        </authorList>
    </citation>
    <scope>NUCLEOTIDE SEQUENCE</scope>
    <source>
        <strain evidence="14">ChiHejej3B27-3195</strain>
    </source>
</reference>
<evidence type="ECO:0000256" key="4">
    <source>
        <dbReference type="ARBA" id="ARBA00012640"/>
    </source>
</evidence>
<dbReference type="PANTHER" id="PTHR43344">
    <property type="entry name" value="PHOSPHOSERINE PHOSPHATASE"/>
    <property type="match status" value="1"/>
</dbReference>
<dbReference type="InterPro" id="IPR036412">
    <property type="entry name" value="HAD-like_sf"/>
</dbReference>
<dbReference type="NCBIfam" id="TIGR00338">
    <property type="entry name" value="serB"/>
    <property type="match status" value="1"/>
</dbReference>
<evidence type="ECO:0000256" key="9">
    <source>
        <dbReference type="ARBA" id="ARBA00023299"/>
    </source>
</evidence>
<evidence type="ECO:0000256" key="3">
    <source>
        <dbReference type="ARBA" id="ARBA00009184"/>
    </source>
</evidence>
<comment type="similarity">
    <text evidence="3">Belongs to the HAD-like hydrolase superfamily. SerB family.</text>
</comment>
<dbReference type="SFLD" id="SFLDS00003">
    <property type="entry name" value="Haloacid_Dehalogenase"/>
    <property type="match status" value="1"/>
</dbReference>
<dbReference type="AlphaFoldDB" id="A0A9D2A949"/>
<evidence type="ECO:0000256" key="11">
    <source>
        <dbReference type="ARBA" id="ARBA00048138"/>
    </source>
</evidence>
<dbReference type="Pfam" id="PF12710">
    <property type="entry name" value="HAD"/>
    <property type="match status" value="1"/>
</dbReference>
<keyword evidence="8" id="KW-0460">Magnesium</keyword>
<dbReference type="EMBL" id="DXGD01000379">
    <property type="protein sequence ID" value="HIX00522.1"/>
    <property type="molecule type" value="Genomic_DNA"/>
</dbReference>
<dbReference type="GO" id="GO:0000287">
    <property type="term" value="F:magnesium ion binding"/>
    <property type="evidence" value="ECO:0007669"/>
    <property type="project" value="TreeGrafter"/>
</dbReference>
<accession>A0A9D2A949</accession>
<comment type="catalytic activity">
    <reaction evidence="12">
        <text>O-phospho-D-serine + H2O = D-serine + phosphate</text>
        <dbReference type="Rhea" id="RHEA:24873"/>
        <dbReference type="ChEBI" id="CHEBI:15377"/>
        <dbReference type="ChEBI" id="CHEBI:35247"/>
        <dbReference type="ChEBI" id="CHEBI:43474"/>
        <dbReference type="ChEBI" id="CHEBI:58680"/>
        <dbReference type="EC" id="3.1.3.3"/>
    </reaction>
</comment>
<keyword evidence="9" id="KW-0718">Serine biosynthesis</keyword>
<dbReference type="Proteomes" id="UP000824151">
    <property type="component" value="Unassembled WGS sequence"/>
</dbReference>
<dbReference type="GO" id="GO:0006564">
    <property type="term" value="P:L-serine biosynthetic process"/>
    <property type="evidence" value="ECO:0007669"/>
    <property type="project" value="UniProtKB-KW"/>
</dbReference>
<evidence type="ECO:0000256" key="13">
    <source>
        <dbReference type="PIRSR" id="PIRSR604469-1"/>
    </source>
</evidence>
<proteinExistence type="inferred from homology"/>
<evidence type="ECO:0000313" key="14">
    <source>
        <dbReference type="EMBL" id="HIX00522.1"/>
    </source>
</evidence>
<dbReference type="InterPro" id="IPR004469">
    <property type="entry name" value="PSP"/>
</dbReference>
<evidence type="ECO:0000256" key="6">
    <source>
        <dbReference type="ARBA" id="ARBA00022723"/>
    </source>
</evidence>
<dbReference type="InterPro" id="IPR023214">
    <property type="entry name" value="HAD_sf"/>
</dbReference>
<dbReference type="GO" id="GO:0005737">
    <property type="term" value="C:cytoplasm"/>
    <property type="evidence" value="ECO:0007669"/>
    <property type="project" value="TreeGrafter"/>
</dbReference>
<name>A0A9D2A949_9MICC</name>
<evidence type="ECO:0000256" key="5">
    <source>
        <dbReference type="ARBA" id="ARBA00022605"/>
    </source>
</evidence>
<evidence type="ECO:0000256" key="10">
    <source>
        <dbReference type="ARBA" id="ARBA00031693"/>
    </source>
</evidence>
<evidence type="ECO:0000256" key="1">
    <source>
        <dbReference type="ARBA" id="ARBA00001946"/>
    </source>
</evidence>
<reference evidence="14" key="2">
    <citation type="submission" date="2021-04" db="EMBL/GenBank/DDBJ databases">
        <authorList>
            <person name="Gilroy R."/>
        </authorList>
    </citation>
    <scope>NUCLEOTIDE SEQUENCE</scope>
    <source>
        <strain evidence="14">ChiHejej3B27-3195</strain>
    </source>
</reference>
<keyword evidence="5" id="KW-0028">Amino-acid biosynthesis</keyword>
<gene>
    <name evidence="14" type="primary">serB</name>
    <name evidence="14" type="ORF">H9871_10315</name>
</gene>
<dbReference type="PANTHER" id="PTHR43344:SF2">
    <property type="entry name" value="PHOSPHOSERINE PHOSPHATASE"/>
    <property type="match status" value="1"/>
</dbReference>
<dbReference type="GO" id="GO:0036424">
    <property type="term" value="F:L-phosphoserine phosphatase activity"/>
    <property type="evidence" value="ECO:0007669"/>
    <property type="project" value="InterPro"/>
</dbReference>
<evidence type="ECO:0000256" key="2">
    <source>
        <dbReference type="ARBA" id="ARBA00005135"/>
    </source>
</evidence>
<dbReference type="SFLD" id="SFLDF00029">
    <property type="entry name" value="phosphoserine_phosphatase"/>
    <property type="match status" value="1"/>
</dbReference>
<sequence length="207" mass="21613">MLLLDVDSTLIDQEVIELLAAHAGRERDVAAVTERAMRGELDFAASLHERVATLAGLPESVLESAGGAITLTQGARELTRGFLRRDWPVHVVSGGFSQVLAPLADELGLSGYRANDLGIVQHQLDGTVVGAVVDRAAKKEYLAEHSARHGLGPDNVVAVGDGANDLDMVRAAGVGVAFCAKPALAAKADLVISHRSLELVGLALGLD</sequence>
<dbReference type="SFLD" id="SFLDG01136">
    <property type="entry name" value="C1.6:_Phosphoserine_Phosphatas"/>
    <property type="match status" value="1"/>
</dbReference>
<dbReference type="InterPro" id="IPR050582">
    <property type="entry name" value="HAD-like_SerB"/>
</dbReference>
<comment type="cofactor">
    <cofactor evidence="1">
        <name>Mg(2+)</name>
        <dbReference type="ChEBI" id="CHEBI:18420"/>
    </cofactor>
</comment>
<protein>
    <recommendedName>
        <fullName evidence="4">phosphoserine phosphatase</fullName>
        <ecNumber evidence="4">3.1.3.3</ecNumber>
    </recommendedName>
    <alternativeName>
        <fullName evidence="10">O-phosphoserine phosphohydrolase</fullName>
    </alternativeName>
</protein>
<keyword evidence="6" id="KW-0479">Metal-binding</keyword>
<feature type="active site" description="Nucleophile" evidence="13">
    <location>
        <position position="5"/>
    </location>
</feature>
<dbReference type="Gene3D" id="3.40.50.1000">
    <property type="entry name" value="HAD superfamily/HAD-like"/>
    <property type="match status" value="1"/>
</dbReference>
<dbReference type="SUPFAM" id="SSF56784">
    <property type="entry name" value="HAD-like"/>
    <property type="match status" value="1"/>
</dbReference>
<dbReference type="SFLD" id="SFLDG01137">
    <property type="entry name" value="C1.6.1:_Phosphoserine_Phosphat"/>
    <property type="match status" value="1"/>
</dbReference>
<dbReference type="NCBIfam" id="TIGR01488">
    <property type="entry name" value="HAD-SF-IB"/>
    <property type="match status" value="1"/>
</dbReference>
<organism evidence="14 15">
    <name type="scientific">Candidatus Nesterenkonia stercoripullorum</name>
    <dbReference type="NCBI Taxonomy" id="2838701"/>
    <lineage>
        <taxon>Bacteria</taxon>
        <taxon>Bacillati</taxon>
        <taxon>Actinomycetota</taxon>
        <taxon>Actinomycetes</taxon>
        <taxon>Micrococcales</taxon>
        <taxon>Micrococcaceae</taxon>
        <taxon>Nesterenkonia</taxon>
    </lineage>
</organism>
<comment type="catalytic activity">
    <reaction evidence="11">
        <text>O-phospho-L-serine + H2O = L-serine + phosphate</text>
        <dbReference type="Rhea" id="RHEA:21208"/>
        <dbReference type="ChEBI" id="CHEBI:15377"/>
        <dbReference type="ChEBI" id="CHEBI:33384"/>
        <dbReference type="ChEBI" id="CHEBI:43474"/>
        <dbReference type="ChEBI" id="CHEBI:57524"/>
        <dbReference type="EC" id="3.1.3.3"/>
    </reaction>
</comment>
<comment type="caution">
    <text evidence="14">The sequence shown here is derived from an EMBL/GenBank/DDBJ whole genome shotgun (WGS) entry which is preliminary data.</text>
</comment>
<keyword evidence="7 14" id="KW-0378">Hydrolase</keyword>
<dbReference type="EC" id="3.1.3.3" evidence="4"/>